<feature type="transmembrane region" description="Helical" evidence="8">
    <location>
        <begin position="103"/>
        <end position="127"/>
    </location>
</feature>
<evidence type="ECO:0000256" key="2">
    <source>
        <dbReference type="ARBA" id="ARBA00008335"/>
    </source>
</evidence>
<accession>A0ABQ2DJP4</accession>
<dbReference type="PROSITE" id="PS50850">
    <property type="entry name" value="MFS"/>
    <property type="match status" value="1"/>
</dbReference>
<dbReference type="PANTHER" id="PTHR43271">
    <property type="entry name" value="BLL2771 PROTEIN"/>
    <property type="match status" value="1"/>
</dbReference>
<dbReference type="CDD" id="cd17324">
    <property type="entry name" value="MFS_NepI_like"/>
    <property type="match status" value="1"/>
</dbReference>
<keyword evidence="7 8" id="KW-0472">Membrane</keyword>
<evidence type="ECO:0000256" key="5">
    <source>
        <dbReference type="ARBA" id="ARBA00022692"/>
    </source>
</evidence>
<proteinExistence type="inferred from homology"/>
<gene>
    <name evidence="10" type="ORF">GCM10007111_23070</name>
</gene>
<feature type="transmembrane region" description="Helical" evidence="8">
    <location>
        <begin position="292"/>
        <end position="320"/>
    </location>
</feature>
<dbReference type="EMBL" id="BMPN01000003">
    <property type="protein sequence ID" value="GGJ60394.1"/>
    <property type="molecule type" value="Genomic_DNA"/>
</dbReference>
<evidence type="ECO:0000313" key="11">
    <source>
        <dbReference type="Proteomes" id="UP000634435"/>
    </source>
</evidence>
<keyword evidence="4" id="KW-1003">Cell membrane</keyword>
<comment type="caution">
    <text evidence="10">The sequence shown here is derived from an EMBL/GenBank/DDBJ whole genome shotgun (WGS) entry which is preliminary data.</text>
</comment>
<organism evidence="10 11">
    <name type="scientific">Virgibacillus kapii</name>
    <dbReference type="NCBI Taxonomy" id="1638645"/>
    <lineage>
        <taxon>Bacteria</taxon>
        <taxon>Bacillati</taxon>
        <taxon>Bacillota</taxon>
        <taxon>Bacilli</taxon>
        <taxon>Bacillales</taxon>
        <taxon>Bacillaceae</taxon>
        <taxon>Virgibacillus</taxon>
    </lineage>
</organism>
<keyword evidence="5 8" id="KW-0812">Transmembrane</keyword>
<feature type="transmembrane region" description="Helical" evidence="8">
    <location>
        <begin position="54"/>
        <end position="74"/>
    </location>
</feature>
<evidence type="ECO:0000256" key="6">
    <source>
        <dbReference type="ARBA" id="ARBA00022989"/>
    </source>
</evidence>
<feature type="transmembrane region" description="Helical" evidence="8">
    <location>
        <begin position="81"/>
        <end position="97"/>
    </location>
</feature>
<name>A0ABQ2DJP4_9BACI</name>
<comment type="similarity">
    <text evidence="2">Belongs to the major facilitator superfamily.</text>
</comment>
<dbReference type="SUPFAM" id="SSF103473">
    <property type="entry name" value="MFS general substrate transporter"/>
    <property type="match status" value="1"/>
</dbReference>
<feature type="transmembrane region" description="Helical" evidence="8">
    <location>
        <begin position="260"/>
        <end position="280"/>
    </location>
</feature>
<evidence type="ECO:0000256" key="4">
    <source>
        <dbReference type="ARBA" id="ARBA00022475"/>
    </source>
</evidence>
<dbReference type="InterPro" id="IPR036259">
    <property type="entry name" value="MFS_trans_sf"/>
</dbReference>
<dbReference type="InterPro" id="IPR020846">
    <property type="entry name" value="MFS_dom"/>
</dbReference>
<dbReference type="Proteomes" id="UP000634435">
    <property type="component" value="Unassembled WGS sequence"/>
</dbReference>
<dbReference type="InterPro" id="IPR011701">
    <property type="entry name" value="MFS"/>
</dbReference>
<evidence type="ECO:0000256" key="8">
    <source>
        <dbReference type="SAM" id="Phobius"/>
    </source>
</evidence>
<dbReference type="PANTHER" id="PTHR43271:SF1">
    <property type="entry name" value="INNER MEMBRANE TRANSPORT PROTEIN YNFM"/>
    <property type="match status" value="1"/>
</dbReference>
<feature type="transmembrane region" description="Helical" evidence="8">
    <location>
        <begin position="367"/>
        <end position="390"/>
    </location>
</feature>
<reference evidence="11" key="1">
    <citation type="journal article" date="2019" name="Int. J. Syst. Evol. Microbiol.">
        <title>The Global Catalogue of Microorganisms (GCM) 10K type strain sequencing project: providing services to taxonomists for standard genome sequencing and annotation.</title>
        <authorList>
            <consortium name="The Broad Institute Genomics Platform"/>
            <consortium name="The Broad Institute Genome Sequencing Center for Infectious Disease"/>
            <person name="Wu L."/>
            <person name="Ma J."/>
        </authorList>
    </citation>
    <scope>NUCLEOTIDE SEQUENCE [LARGE SCALE GENOMIC DNA]</scope>
    <source>
        <strain evidence="11">JCM 30071</strain>
    </source>
</reference>
<feature type="domain" description="Major facilitator superfamily (MFS) profile" evidence="9">
    <location>
        <begin position="16"/>
        <end position="395"/>
    </location>
</feature>
<feature type="transmembrane region" description="Helical" evidence="8">
    <location>
        <begin position="12"/>
        <end position="34"/>
    </location>
</feature>
<protein>
    <submittedName>
        <fullName evidence="10">MFS transporter</fullName>
    </submittedName>
</protein>
<evidence type="ECO:0000259" key="9">
    <source>
        <dbReference type="PROSITE" id="PS50850"/>
    </source>
</evidence>
<feature type="transmembrane region" description="Helical" evidence="8">
    <location>
        <begin position="219"/>
        <end position="240"/>
    </location>
</feature>
<keyword evidence="3" id="KW-0813">Transport</keyword>
<keyword evidence="6 8" id="KW-1133">Transmembrane helix</keyword>
<evidence type="ECO:0000256" key="3">
    <source>
        <dbReference type="ARBA" id="ARBA00022448"/>
    </source>
</evidence>
<dbReference type="Pfam" id="PF07690">
    <property type="entry name" value="MFS_1"/>
    <property type="match status" value="1"/>
</dbReference>
<evidence type="ECO:0000256" key="1">
    <source>
        <dbReference type="ARBA" id="ARBA00004651"/>
    </source>
</evidence>
<feature type="transmembrane region" description="Helical" evidence="8">
    <location>
        <begin position="139"/>
        <end position="158"/>
    </location>
</feature>
<sequence>MQERAYSMKDFYFWKITLSLALASFFIFASMYAVQPLLPVFVTAFDIGVSASSLTLSMTIVGLIIGLVILGFLSDRIGRTIFIKLSLIGSILPFFFMPLTDSFFIFVMLRFIQGFALAGLPAAALAYLSEEIDRRSAGVATALYISSNALGGMVGRVATGYVADTFSWEIAFIGLAVFGMLIFMLVHFMLPSSRFFQSSSMSFRKDLEGFLFHLKDPSLLLVFGLGIILQLSFTGVWTFLPFYMQDEPFSLSLQAISYLFFAYGLGVIGSPFAGWLAGIFGLKKVRISGITVLSIGIAMTLSASLFWIIVGLCVTCLGFFTAHSLTATAVSEQATHHKGSASSLYLVSYYIGVSLGSSALSPIWGNYGWQGLILFIAVLPIFYLFVVQLLQRMIQKKSARKGA</sequence>
<feature type="transmembrane region" description="Helical" evidence="8">
    <location>
        <begin position="170"/>
        <end position="190"/>
    </location>
</feature>
<dbReference type="RefSeq" id="WP_188943135.1">
    <property type="nucleotide sequence ID" value="NZ_BMPN01000003.1"/>
</dbReference>
<evidence type="ECO:0000256" key="7">
    <source>
        <dbReference type="ARBA" id="ARBA00023136"/>
    </source>
</evidence>
<dbReference type="Gene3D" id="1.20.1250.20">
    <property type="entry name" value="MFS general substrate transporter like domains"/>
    <property type="match status" value="1"/>
</dbReference>
<evidence type="ECO:0000313" key="10">
    <source>
        <dbReference type="EMBL" id="GGJ60394.1"/>
    </source>
</evidence>
<comment type="subcellular location">
    <subcellularLocation>
        <location evidence="1">Cell membrane</location>
        <topology evidence="1">Multi-pass membrane protein</topology>
    </subcellularLocation>
</comment>
<keyword evidence="11" id="KW-1185">Reference proteome</keyword>